<feature type="compositionally biased region" description="Polar residues" evidence="1">
    <location>
        <begin position="313"/>
        <end position="323"/>
    </location>
</feature>
<sequence>MREDNVRKIWSEAELDAALTDLNSDVGEDDGLTFARASLLAAAGVEEAPPAGPRRSGAWRWLAVAAAVVTLVGGLGVAATLWTPDPPPETSRPAALPDLDRPLAPGEFHYTEMRDWTTKVGPGYAGKAQRRTELWIPADPTGVWHRRTTLTGVGDRVHGRTAEPLLGPVDEYGPGGVFPGHPSPAGVNKPGWTTPFVNWLSPDAAFVASLVPDRETLRKRLRFDTVDITDPGGGRAHQPGQSLAMVRSALEIGLLRSDVRFALLDALAAVPSIVVIPHSATPDGRPATVYFAPDIGQRLYTDPATARLLAADSSPTPATTSRNPVPPTTTPLPPSSAAVPNATLTTVPRAPGQAQTADAEYSYAITRTSG</sequence>
<dbReference type="eggNOG" id="ENOG502ZKCS">
    <property type="taxonomic scope" value="Bacteria"/>
</dbReference>
<dbReference type="RefSeq" id="WP_043782484.1">
    <property type="nucleotide sequence ID" value="NZ_JMQI01000043.1"/>
</dbReference>
<dbReference type="OrthoDB" id="3387554at2"/>
<evidence type="ECO:0000256" key="2">
    <source>
        <dbReference type="SAM" id="Phobius"/>
    </source>
</evidence>
<dbReference type="EMBL" id="JMQI01000043">
    <property type="protein sequence ID" value="KDN20326.1"/>
    <property type="molecule type" value="Genomic_DNA"/>
</dbReference>
<comment type="caution">
    <text evidence="3">The sequence shown here is derived from an EMBL/GenBank/DDBJ whole genome shotgun (WGS) entry which is preliminary data.</text>
</comment>
<proteinExistence type="predicted"/>
<dbReference type="Proteomes" id="UP000027345">
    <property type="component" value="Unassembled WGS sequence"/>
</dbReference>
<evidence type="ECO:0000313" key="4">
    <source>
        <dbReference type="Proteomes" id="UP000027345"/>
    </source>
</evidence>
<dbReference type="AlphaFoldDB" id="A0A066TYQ2"/>
<evidence type="ECO:0000313" key="3">
    <source>
        <dbReference type="EMBL" id="KDN20326.1"/>
    </source>
</evidence>
<gene>
    <name evidence="3" type="ORF">DV20_20445</name>
</gene>
<keyword evidence="2" id="KW-1133">Transmembrane helix</keyword>
<feature type="compositionally biased region" description="Pro residues" evidence="1">
    <location>
        <begin position="324"/>
        <end position="334"/>
    </location>
</feature>
<evidence type="ECO:0008006" key="5">
    <source>
        <dbReference type="Google" id="ProtNLM"/>
    </source>
</evidence>
<name>A0A066TYQ2_9PSEU</name>
<keyword evidence="2" id="KW-0472">Membrane</keyword>
<feature type="transmembrane region" description="Helical" evidence="2">
    <location>
        <begin position="61"/>
        <end position="82"/>
    </location>
</feature>
<feature type="region of interest" description="Disordered" evidence="1">
    <location>
        <begin position="310"/>
        <end position="370"/>
    </location>
</feature>
<feature type="region of interest" description="Disordered" evidence="1">
    <location>
        <begin position="81"/>
        <end position="103"/>
    </location>
</feature>
<dbReference type="STRING" id="287986.DV20_20445"/>
<protein>
    <recommendedName>
        <fullName evidence="5">CU044_5270 family protein</fullName>
    </recommendedName>
</protein>
<accession>A0A066TYQ2</accession>
<evidence type="ECO:0000256" key="1">
    <source>
        <dbReference type="SAM" id="MobiDB-lite"/>
    </source>
</evidence>
<reference evidence="3 4" key="1">
    <citation type="submission" date="2014-05" db="EMBL/GenBank/DDBJ databases">
        <title>Draft genome sequence of Amycolatopsis rifamycinica DSM 46095.</title>
        <authorList>
            <person name="Lal R."/>
            <person name="Saxena A."/>
            <person name="Kumari R."/>
            <person name="Mukherjee U."/>
            <person name="Singh P."/>
            <person name="Sangwan N."/>
            <person name="Mahato N.K."/>
        </authorList>
    </citation>
    <scope>NUCLEOTIDE SEQUENCE [LARGE SCALE GENOMIC DNA]</scope>
    <source>
        <strain evidence="3 4">DSM 46095</strain>
    </source>
</reference>
<keyword evidence="2" id="KW-0812">Transmembrane</keyword>
<keyword evidence="4" id="KW-1185">Reference proteome</keyword>
<organism evidence="3 4">
    <name type="scientific">Amycolatopsis rifamycinica</name>
    <dbReference type="NCBI Taxonomy" id="287986"/>
    <lineage>
        <taxon>Bacteria</taxon>
        <taxon>Bacillati</taxon>
        <taxon>Actinomycetota</taxon>
        <taxon>Actinomycetes</taxon>
        <taxon>Pseudonocardiales</taxon>
        <taxon>Pseudonocardiaceae</taxon>
        <taxon>Amycolatopsis</taxon>
    </lineage>
</organism>